<dbReference type="EMBL" id="LHXT01000066">
    <property type="protein sequence ID" value="KXA97099.1"/>
    <property type="molecule type" value="Genomic_DNA"/>
</dbReference>
<dbReference type="SUPFAM" id="SSF51905">
    <property type="entry name" value="FAD/NAD(P)-binding domain"/>
    <property type="match status" value="1"/>
</dbReference>
<reference evidence="1 2" key="1">
    <citation type="journal article" date="2016" name="Sci. Rep.">
        <title>Metabolic traits of an uncultured archaeal lineage -MSBL1- from brine pools of the Red Sea.</title>
        <authorList>
            <person name="Mwirichia R."/>
            <person name="Alam I."/>
            <person name="Rashid M."/>
            <person name="Vinu M."/>
            <person name="Ba-Alawi W."/>
            <person name="Anthony Kamau A."/>
            <person name="Kamanda Ngugi D."/>
            <person name="Goker M."/>
            <person name="Klenk H.P."/>
            <person name="Bajic V."/>
            <person name="Stingl U."/>
        </authorList>
    </citation>
    <scope>NUCLEOTIDE SEQUENCE [LARGE SCALE GENOMIC DNA]</scope>
    <source>
        <strain evidence="1">SCGC-AAA259J03</strain>
    </source>
</reference>
<sequence length="152" mass="16254">MTHLGILLPYSTIGRLTTTIGGGRPVVQRLGDLRDGRRSTPSRIDRGHVEPTLKEATPGDIFMALPGRIVTGLRESLDQLDQIGPGTASNSTLLYAPEVKFYARTIGVGRKMQTKIRNIFVAGDGAGVSRDIVNASATGILAAREIVEESRG</sequence>
<dbReference type="Gene3D" id="3.50.50.60">
    <property type="entry name" value="FAD/NAD(P)-binding domain"/>
    <property type="match status" value="1"/>
</dbReference>
<evidence type="ECO:0000313" key="1">
    <source>
        <dbReference type="EMBL" id="KXA97099.1"/>
    </source>
</evidence>
<evidence type="ECO:0000313" key="2">
    <source>
        <dbReference type="Proteomes" id="UP000070257"/>
    </source>
</evidence>
<proteinExistence type="predicted"/>
<evidence type="ECO:0008006" key="3">
    <source>
        <dbReference type="Google" id="ProtNLM"/>
    </source>
</evidence>
<dbReference type="InterPro" id="IPR036188">
    <property type="entry name" value="FAD/NAD-bd_sf"/>
</dbReference>
<comment type="caution">
    <text evidence="1">The sequence shown here is derived from an EMBL/GenBank/DDBJ whole genome shotgun (WGS) entry which is preliminary data.</text>
</comment>
<dbReference type="PANTHER" id="PTHR43106:SF1">
    <property type="entry name" value="DEHYDROGENASE-RELATED"/>
    <property type="match status" value="1"/>
</dbReference>
<accession>A0A656YVH1</accession>
<protein>
    <recommendedName>
        <fullName evidence="3">FAD/NAD(P)-binding domain-containing protein</fullName>
    </recommendedName>
</protein>
<gene>
    <name evidence="1" type="ORF">AKJ39_03695</name>
</gene>
<dbReference type="PANTHER" id="PTHR43106">
    <property type="entry name" value="DEHYDROGENASE-RELATED"/>
    <property type="match status" value="1"/>
</dbReference>
<organism evidence="1 2">
    <name type="scientific">candidate division MSBL1 archaeon SCGC-AAA259J03</name>
    <dbReference type="NCBI Taxonomy" id="1698269"/>
    <lineage>
        <taxon>Archaea</taxon>
        <taxon>Methanobacteriati</taxon>
        <taxon>Methanobacteriota</taxon>
        <taxon>candidate division MSBL1</taxon>
    </lineage>
</organism>
<dbReference type="AlphaFoldDB" id="A0A656YVH1"/>
<keyword evidence="2" id="KW-1185">Reference proteome</keyword>
<name>A0A656YVH1_9EURY</name>
<dbReference type="Proteomes" id="UP000070257">
    <property type="component" value="Unassembled WGS sequence"/>
</dbReference>